<dbReference type="OrthoDB" id="2967209at2"/>
<accession>A0A7X2S0N4</accession>
<gene>
    <name evidence="1" type="ORF">GKZ89_00185</name>
</gene>
<keyword evidence="2" id="KW-1185">Reference proteome</keyword>
<sequence length="139" mass="15825">MRAVFAPPHCPSHSHVFLIETSTAEGHSHVMDGFTKPVNGNAFDRHTHFYSGISSYEEKHYHRFYGQTGPAVPLPDGTHYHSMEGRTYFNYNQPPGTVTGGVQYAEGVVERHYHLFSGMTGNPVGIDQPGWYRWPVYWR</sequence>
<proteinExistence type="predicted"/>
<evidence type="ECO:0000313" key="1">
    <source>
        <dbReference type="EMBL" id="MTH51804.1"/>
    </source>
</evidence>
<organism evidence="1 2">
    <name type="scientific">Metabacillus mangrovi</name>
    <dbReference type="NCBI Taxonomy" id="1491830"/>
    <lineage>
        <taxon>Bacteria</taxon>
        <taxon>Bacillati</taxon>
        <taxon>Bacillota</taxon>
        <taxon>Bacilli</taxon>
        <taxon>Bacillales</taxon>
        <taxon>Bacillaceae</taxon>
        <taxon>Metabacillus</taxon>
    </lineage>
</organism>
<protein>
    <recommendedName>
        <fullName evidence="3">YmaF family protein</fullName>
    </recommendedName>
</protein>
<dbReference type="Proteomes" id="UP000434639">
    <property type="component" value="Unassembled WGS sequence"/>
</dbReference>
<dbReference type="EMBL" id="WMIB01000001">
    <property type="protein sequence ID" value="MTH51804.1"/>
    <property type="molecule type" value="Genomic_DNA"/>
</dbReference>
<dbReference type="RefSeq" id="WP_155110370.1">
    <property type="nucleotide sequence ID" value="NZ_WMIB01000001.1"/>
</dbReference>
<reference evidence="1 2" key="1">
    <citation type="journal article" date="2017" name="Int. J. Syst. Evol. Microbiol.">
        <title>Bacillus mangrovi sp. nov., isolated from a sediment sample from a mangrove forest.</title>
        <authorList>
            <person name="Gupta V."/>
            <person name="Singh P.K."/>
            <person name="Korpole S."/>
            <person name="Tanuku N.R.S."/>
            <person name="Pinnaka A.K."/>
        </authorList>
    </citation>
    <scope>NUCLEOTIDE SEQUENCE [LARGE SCALE GENOMIC DNA]</scope>
    <source>
        <strain evidence="1 2">KCTC 33872</strain>
    </source>
</reference>
<dbReference type="InterPro" id="IPR024307">
    <property type="entry name" value="YmaF"/>
</dbReference>
<dbReference type="Pfam" id="PF12788">
    <property type="entry name" value="YmaF"/>
    <property type="match status" value="1"/>
</dbReference>
<dbReference type="AlphaFoldDB" id="A0A7X2S0N4"/>
<evidence type="ECO:0000313" key="2">
    <source>
        <dbReference type="Proteomes" id="UP000434639"/>
    </source>
</evidence>
<comment type="caution">
    <text evidence="1">The sequence shown here is derived from an EMBL/GenBank/DDBJ whole genome shotgun (WGS) entry which is preliminary data.</text>
</comment>
<name>A0A7X2S0N4_9BACI</name>
<evidence type="ECO:0008006" key="3">
    <source>
        <dbReference type="Google" id="ProtNLM"/>
    </source>
</evidence>